<dbReference type="Gene3D" id="3.30.1370.50">
    <property type="entry name" value="R3H-like domain"/>
    <property type="match status" value="1"/>
</dbReference>
<reference evidence="12" key="1">
    <citation type="submission" date="2023-06" db="EMBL/GenBank/DDBJ databases">
        <title>Genome-scale phylogeny and comparative genomics of the fungal order Sordariales.</title>
        <authorList>
            <consortium name="Lawrence Berkeley National Laboratory"/>
            <person name="Hensen N."/>
            <person name="Bonometti L."/>
            <person name="Westerberg I."/>
            <person name="Brannstrom I.O."/>
            <person name="Guillou S."/>
            <person name="Cros-Aarteil S."/>
            <person name="Calhoun S."/>
            <person name="Haridas S."/>
            <person name="Kuo A."/>
            <person name="Mondo S."/>
            <person name="Pangilinan J."/>
            <person name="Riley R."/>
            <person name="LaButti K."/>
            <person name="Andreopoulos B."/>
            <person name="Lipzen A."/>
            <person name="Chen C."/>
            <person name="Yanf M."/>
            <person name="Daum C."/>
            <person name="Ng V."/>
            <person name="Clum A."/>
            <person name="Steindorff A."/>
            <person name="Ohm R."/>
            <person name="Martin F."/>
            <person name="Silar P."/>
            <person name="Natvig D."/>
            <person name="Lalanne C."/>
            <person name="Gautier V."/>
            <person name="Ament-velasquez S.L."/>
            <person name="Kruys A."/>
            <person name="Hutchinson M.I."/>
            <person name="Powell A.J."/>
            <person name="Barry K."/>
            <person name="Miller A.N."/>
            <person name="Grigoriev I.V."/>
            <person name="Debuchy R."/>
            <person name="Gladieux P."/>
            <person name="Thoren M.H."/>
            <person name="Johannesson H."/>
        </authorList>
    </citation>
    <scope>NUCLEOTIDE SEQUENCE</scope>
    <source>
        <strain evidence="12">SMH3187-1</strain>
    </source>
</reference>
<feature type="compositionally biased region" description="Gly residues" evidence="10">
    <location>
        <begin position="20"/>
        <end position="39"/>
    </location>
</feature>
<evidence type="ECO:0000256" key="10">
    <source>
        <dbReference type="SAM" id="MobiDB-lite"/>
    </source>
</evidence>
<keyword evidence="5" id="KW-0863">Zinc-finger</keyword>
<feature type="compositionally biased region" description="Polar residues" evidence="10">
    <location>
        <begin position="44"/>
        <end position="78"/>
    </location>
</feature>
<evidence type="ECO:0000256" key="7">
    <source>
        <dbReference type="ARBA" id="ARBA00023015"/>
    </source>
</evidence>
<evidence type="ECO:0000256" key="6">
    <source>
        <dbReference type="ARBA" id="ARBA00022833"/>
    </source>
</evidence>
<keyword evidence="6" id="KW-0862">Zinc</keyword>
<dbReference type="FunFam" id="3.30.1370.50:FF:000006">
    <property type="entry name" value="NF-X1 finger transcription factor"/>
    <property type="match status" value="1"/>
</dbReference>
<evidence type="ECO:0000313" key="12">
    <source>
        <dbReference type="EMBL" id="KAK0746309.1"/>
    </source>
</evidence>
<name>A0AA40K548_9PEZI</name>
<evidence type="ECO:0000256" key="5">
    <source>
        <dbReference type="ARBA" id="ARBA00022771"/>
    </source>
</evidence>
<feature type="compositionally biased region" description="Low complexity" evidence="10">
    <location>
        <begin position="104"/>
        <end position="118"/>
    </location>
</feature>
<dbReference type="GO" id="GO:0000981">
    <property type="term" value="F:DNA-binding transcription factor activity, RNA polymerase II-specific"/>
    <property type="evidence" value="ECO:0007669"/>
    <property type="project" value="TreeGrafter"/>
</dbReference>
<sequence>MSDQIPAPYQPEGPRRGRGRGGNWGWNGGRGRGGRGGPPRGVHQQLQRPDESTQAPATQGQDSGGNESVAGPSTQAQRAVNPDGRDLATQRGGRGSRRGGRGFGQRSMVVSHRSRPVPGVSPVPAPVPPGLSAAAPDFVPGQPVMPARNLNTGRKAQAPSTTPSGPSRRRMSKSSAADLPTRIQEDIANGNYECVICADEVVRKSRVWSCSTCWTVTHLHCVRKWYTNQSKVKDENPSPDQPAGWRCPGCNSSLTNEPGFYLCWCGKEMDPKPIPGLAPHSCGQSCSKPRATCPHPCPLTCHAGPCPPCTLMGPSQTCFCGKHTSTKRCTESEHGKGWSCRETCGDLLPCGEHTCSRPCHSGLCGDCEIPILSTCYCGKEYQEMPCNQRDDILESFNYGQAKISTEENEGGDSDPWFEGSFICSSICGRKFDCGHHACQKACHPQDEKPAHCPFSLDIVSNCPCGKTPLTKIIATEPRQSCQDDIPHCDKPCNKILPCGHLCLNKCHIGNCAPCLQYIDITCRCGRTTASGICHQGKTEAPMCFRTCKAQLNCGRHECGEHCCPGEKKAAERRRQKRSANDNFEAEHICLQICGRQLKCGKHTCQQLCHRGPCGSCPEAVFDEISCSCGRTVLQPPQPCGVRPPECRFECRKPRRCGHPSVQHQCHPEDTACPKCPFLVEKACICGKKVLKNQPCWFGEARCGLPCGKKLKCGAHYCNKPCHKPGECEDAVISGSHCPQTCGKTRKSCEHACTDRCHAPYPCKEDKPCESKTFITCSCQNRKQEVRCLSTKNSPWETREETLKCDDECLRLQRKQQLAEALNIDPKTHNDDHIPYSDTTLKLFREMASWAQVQEREFRVFAGSPEEKRLRFKPMPAPKRAFLHALAEDYGLDSQSSDPEPHRHICVFKTPRFVSAPNKTLAQCVQIAKNAANALAASSTTLAPAVRPQNQPFNAFLLQDHRFGLTIDDIDRAVGAVLAAGTGLKFTTNFLLSDEIVIEVVSSPTYTPQSAEAKLKSYKLTLAQAISRLGLGKGVSLCHVDPSLSITRREGDASTTGAGGWNAVASRGSWRKTSQPAAAPTTMAPRSLVALKRTDWRKKGKEILMAPVEDDWLEAAEKLEESGAEDQNGEDGKENQGNLVTKDGKDEEDVQGEQNGQGAGQGQAIVQDCEESNVAQGQQDGQTGGQEPAIAQDGEDNSITQEAQQEGQMATMDPAEVASAV</sequence>
<dbReference type="PANTHER" id="PTHR12360">
    <property type="entry name" value="NUCLEAR TRANSCRIPTION FACTOR, X-BOX BINDING 1 NFX1"/>
    <property type="match status" value="1"/>
</dbReference>
<evidence type="ECO:0000256" key="9">
    <source>
        <dbReference type="ARBA" id="ARBA00023242"/>
    </source>
</evidence>
<evidence type="ECO:0000256" key="8">
    <source>
        <dbReference type="ARBA" id="ARBA00023163"/>
    </source>
</evidence>
<dbReference type="InterPro" id="IPR036867">
    <property type="entry name" value="R3H_dom_sf"/>
</dbReference>
<dbReference type="InterPro" id="IPR000967">
    <property type="entry name" value="Znf_NFX1"/>
</dbReference>
<evidence type="ECO:0000256" key="2">
    <source>
        <dbReference type="ARBA" id="ARBA00007269"/>
    </source>
</evidence>
<accession>A0AA40K548</accession>
<organism evidence="12 13">
    <name type="scientific">Schizothecium vesticola</name>
    <dbReference type="NCBI Taxonomy" id="314040"/>
    <lineage>
        <taxon>Eukaryota</taxon>
        <taxon>Fungi</taxon>
        <taxon>Dikarya</taxon>
        <taxon>Ascomycota</taxon>
        <taxon>Pezizomycotina</taxon>
        <taxon>Sordariomycetes</taxon>
        <taxon>Sordariomycetidae</taxon>
        <taxon>Sordariales</taxon>
        <taxon>Schizotheciaceae</taxon>
        <taxon>Schizothecium</taxon>
    </lineage>
</organism>
<dbReference type="Pfam" id="PF01422">
    <property type="entry name" value="zf-NF-X1"/>
    <property type="match status" value="6"/>
</dbReference>
<keyword evidence="8" id="KW-0804">Transcription</keyword>
<dbReference type="InterPro" id="IPR034078">
    <property type="entry name" value="NFX1_fam"/>
</dbReference>
<proteinExistence type="inferred from homology"/>
<dbReference type="EMBL" id="JAUKUD010000004">
    <property type="protein sequence ID" value="KAK0746309.1"/>
    <property type="molecule type" value="Genomic_DNA"/>
</dbReference>
<comment type="subcellular location">
    <subcellularLocation>
        <location evidence="1">Nucleus</location>
    </subcellularLocation>
</comment>
<dbReference type="AlphaFoldDB" id="A0AA40K548"/>
<evidence type="ECO:0000256" key="4">
    <source>
        <dbReference type="ARBA" id="ARBA00022737"/>
    </source>
</evidence>
<dbReference type="GO" id="GO:0008270">
    <property type="term" value="F:zinc ion binding"/>
    <property type="evidence" value="ECO:0007669"/>
    <property type="project" value="UniProtKB-KW"/>
</dbReference>
<feature type="compositionally biased region" description="Pro residues" evidence="10">
    <location>
        <begin position="119"/>
        <end position="129"/>
    </location>
</feature>
<comment type="similarity">
    <text evidence="2">Belongs to the NFX1 family.</text>
</comment>
<dbReference type="PROSITE" id="PS51061">
    <property type="entry name" value="R3H"/>
    <property type="match status" value="1"/>
</dbReference>
<evidence type="ECO:0000313" key="13">
    <source>
        <dbReference type="Proteomes" id="UP001172155"/>
    </source>
</evidence>
<evidence type="ECO:0000256" key="1">
    <source>
        <dbReference type="ARBA" id="ARBA00004123"/>
    </source>
</evidence>
<gene>
    <name evidence="12" type="ORF">B0T18DRAFT_149300</name>
</gene>
<keyword evidence="4" id="KW-0677">Repeat</keyword>
<feature type="compositionally biased region" description="Polar residues" evidence="10">
    <location>
        <begin position="149"/>
        <end position="165"/>
    </location>
</feature>
<keyword evidence="3" id="KW-0479">Metal-binding</keyword>
<dbReference type="PANTHER" id="PTHR12360:SF12">
    <property type="entry name" value="TRANSCRIPTIONAL REPRESSOR NF-X1"/>
    <property type="match status" value="1"/>
</dbReference>
<comment type="caution">
    <text evidence="12">The sequence shown here is derived from an EMBL/GenBank/DDBJ whole genome shotgun (WGS) entry which is preliminary data.</text>
</comment>
<evidence type="ECO:0000256" key="3">
    <source>
        <dbReference type="ARBA" id="ARBA00022723"/>
    </source>
</evidence>
<dbReference type="Proteomes" id="UP001172155">
    <property type="component" value="Unassembled WGS sequence"/>
</dbReference>
<dbReference type="GO" id="GO:0000122">
    <property type="term" value="P:negative regulation of transcription by RNA polymerase II"/>
    <property type="evidence" value="ECO:0007669"/>
    <property type="project" value="TreeGrafter"/>
</dbReference>
<dbReference type="SUPFAM" id="SSF82708">
    <property type="entry name" value="R3H domain"/>
    <property type="match status" value="1"/>
</dbReference>
<feature type="region of interest" description="Disordered" evidence="10">
    <location>
        <begin position="1119"/>
        <end position="1220"/>
    </location>
</feature>
<dbReference type="SMART" id="SM00393">
    <property type="entry name" value="R3H"/>
    <property type="match status" value="1"/>
</dbReference>
<dbReference type="CDD" id="cd06008">
    <property type="entry name" value="NF-X1-zinc-finger"/>
    <property type="match status" value="5"/>
</dbReference>
<feature type="region of interest" description="Disordered" evidence="10">
    <location>
        <begin position="1048"/>
        <end position="1081"/>
    </location>
</feature>
<feature type="region of interest" description="Disordered" evidence="10">
    <location>
        <begin position="1"/>
        <end position="179"/>
    </location>
</feature>
<protein>
    <recommendedName>
        <fullName evidence="11">R3H domain-containing protein</fullName>
    </recommendedName>
</protein>
<dbReference type="SMART" id="SM00438">
    <property type="entry name" value="ZnF_NFX"/>
    <property type="match status" value="10"/>
</dbReference>
<dbReference type="InterPro" id="IPR001374">
    <property type="entry name" value="R3H_dom"/>
</dbReference>
<dbReference type="Pfam" id="PF01424">
    <property type="entry name" value="R3H"/>
    <property type="match status" value="1"/>
</dbReference>
<dbReference type="GO" id="GO:0000977">
    <property type="term" value="F:RNA polymerase II transcription regulatory region sequence-specific DNA binding"/>
    <property type="evidence" value="ECO:0007669"/>
    <property type="project" value="TreeGrafter"/>
</dbReference>
<keyword evidence="7" id="KW-0805">Transcription regulation</keyword>
<feature type="compositionally biased region" description="Polar residues" evidence="10">
    <location>
        <begin position="1196"/>
        <end position="1207"/>
    </location>
</feature>
<evidence type="ECO:0000259" key="11">
    <source>
        <dbReference type="PROSITE" id="PS51061"/>
    </source>
</evidence>
<feature type="domain" description="R3H" evidence="11">
    <location>
        <begin position="847"/>
        <end position="910"/>
    </location>
</feature>
<dbReference type="GO" id="GO:0005634">
    <property type="term" value="C:nucleus"/>
    <property type="evidence" value="ECO:0007669"/>
    <property type="project" value="UniProtKB-SubCell"/>
</dbReference>
<keyword evidence="13" id="KW-1185">Reference proteome</keyword>
<keyword evidence="9" id="KW-0539">Nucleus</keyword>